<dbReference type="Proteomes" id="UP001396334">
    <property type="component" value="Unassembled WGS sequence"/>
</dbReference>
<proteinExistence type="predicted"/>
<name>A0ABR2TJY5_9ROSI</name>
<dbReference type="EMBL" id="JBBPBN010000005">
    <property type="protein sequence ID" value="KAK9037579.1"/>
    <property type="molecule type" value="Genomic_DNA"/>
</dbReference>
<evidence type="ECO:0000313" key="1">
    <source>
        <dbReference type="EMBL" id="KAK9037579.1"/>
    </source>
</evidence>
<gene>
    <name evidence="1" type="ORF">V6N11_022485</name>
</gene>
<accession>A0ABR2TJY5</accession>
<keyword evidence="2" id="KW-1185">Reference proteome</keyword>
<evidence type="ECO:0000313" key="2">
    <source>
        <dbReference type="Proteomes" id="UP001396334"/>
    </source>
</evidence>
<comment type="caution">
    <text evidence="1">The sequence shown here is derived from an EMBL/GenBank/DDBJ whole genome shotgun (WGS) entry which is preliminary data.</text>
</comment>
<reference evidence="1 2" key="1">
    <citation type="journal article" date="2024" name="G3 (Bethesda)">
        <title>Genome assembly of Hibiscus sabdariffa L. provides insights into metabolisms of medicinal natural products.</title>
        <authorList>
            <person name="Kim T."/>
        </authorList>
    </citation>
    <scope>NUCLEOTIDE SEQUENCE [LARGE SCALE GENOMIC DNA]</scope>
    <source>
        <strain evidence="1">TK-2024</strain>
        <tissue evidence="1">Old leaves</tissue>
    </source>
</reference>
<protein>
    <submittedName>
        <fullName evidence="1">Uncharacterized protein</fullName>
    </submittedName>
</protein>
<sequence length="76" mass="8237">MFGSGFGLTKDGSHEAWIRPAHGPRMAQALYKATMTQLRAIRLGQAHFRPYLAAQAQGLFPCLLGFQNSNSTAATT</sequence>
<organism evidence="1 2">
    <name type="scientific">Hibiscus sabdariffa</name>
    <name type="common">roselle</name>
    <dbReference type="NCBI Taxonomy" id="183260"/>
    <lineage>
        <taxon>Eukaryota</taxon>
        <taxon>Viridiplantae</taxon>
        <taxon>Streptophyta</taxon>
        <taxon>Embryophyta</taxon>
        <taxon>Tracheophyta</taxon>
        <taxon>Spermatophyta</taxon>
        <taxon>Magnoliopsida</taxon>
        <taxon>eudicotyledons</taxon>
        <taxon>Gunneridae</taxon>
        <taxon>Pentapetalae</taxon>
        <taxon>rosids</taxon>
        <taxon>malvids</taxon>
        <taxon>Malvales</taxon>
        <taxon>Malvaceae</taxon>
        <taxon>Malvoideae</taxon>
        <taxon>Hibiscus</taxon>
    </lineage>
</organism>